<organism evidence="1">
    <name type="scientific">Klosneuvirus KNV1</name>
    <dbReference type="NCBI Taxonomy" id="1977640"/>
    <lineage>
        <taxon>Viruses</taxon>
        <taxon>Varidnaviria</taxon>
        <taxon>Bamfordvirae</taxon>
        <taxon>Nucleocytoviricota</taxon>
        <taxon>Megaviricetes</taxon>
        <taxon>Imitervirales</taxon>
        <taxon>Mimiviridae</taxon>
        <taxon>Klosneuvirinae</taxon>
        <taxon>Klosneuvirus</taxon>
    </lineage>
</organism>
<protein>
    <submittedName>
        <fullName evidence="1">Uncharacterized protein</fullName>
    </submittedName>
</protein>
<sequence>MLLFKPQLKPKQESIVETNIEPVQTIQTIQSSVFMTHTEINDNDIAGKITFTNVYKSIPSNRTTKPIDNWKNQYNTEWRWRFLRIKIRNDIVKDVIEISYIKKDSNDRMYFNRYGHWVKRNVDSIYDQFVTEEYYAYS</sequence>
<proteinExistence type="predicted"/>
<name>A0A1V0SIG8_9VIRU</name>
<accession>A0A1V0SIG8</accession>
<reference evidence="1" key="1">
    <citation type="journal article" date="2017" name="Science">
        <title>Giant viruses with an expanded complement of translation system components.</title>
        <authorList>
            <person name="Schulz F."/>
            <person name="Yutin N."/>
            <person name="Ivanova N.N."/>
            <person name="Ortega D.R."/>
            <person name="Lee T.K."/>
            <person name="Vierheilig J."/>
            <person name="Daims H."/>
            <person name="Horn M."/>
            <person name="Wagner M."/>
            <person name="Jensen G.J."/>
            <person name="Kyrpides N.C."/>
            <person name="Koonin E.V."/>
            <person name="Woyke T."/>
        </authorList>
    </citation>
    <scope>NUCLEOTIDE SEQUENCE</scope>
    <source>
        <strain evidence="1">KNV1</strain>
    </source>
</reference>
<gene>
    <name evidence="1" type="ORF">Klosneuvirus_1_377</name>
</gene>
<dbReference type="EMBL" id="KY684108">
    <property type="protein sequence ID" value="ARF11520.1"/>
    <property type="molecule type" value="Genomic_DNA"/>
</dbReference>
<evidence type="ECO:0000313" key="1">
    <source>
        <dbReference type="EMBL" id="ARF11520.1"/>
    </source>
</evidence>